<feature type="transmembrane region" description="Helical" evidence="1">
    <location>
        <begin position="147"/>
        <end position="168"/>
    </location>
</feature>
<reference evidence="2" key="1">
    <citation type="submission" date="2022-01" db="EMBL/GenBank/DDBJ databases">
        <title>Genome Sequence Resource for Two Populations of Ditylenchus destructor, the Migratory Endoparasitic Phytonematode.</title>
        <authorList>
            <person name="Zhang H."/>
            <person name="Lin R."/>
            <person name="Xie B."/>
        </authorList>
    </citation>
    <scope>NUCLEOTIDE SEQUENCE</scope>
    <source>
        <strain evidence="2">BazhouSP</strain>
    </source>
</reference>
<feature type="transmembrane region" description="Helical" evidence="1">
    <location>
        <begin position="217"/>
        <end position="240"/>
    </location>
</feature>
<keyword evidence="1" id="KW-0812">Transmembrane</keyword>
<feature type="transmembrane region" description="Helical" evidence="1">
    <location>
        <begin position="189"/>
        <end position="211"/>
    </location>
</feature>
<protein>
    <submittedName>
        <fullName evidence="2">Serpentine type 7TM GPCR chemoreceptor srt domain-containing protein</fullName>
    </submittedName>
</protein>
<dbReference type="AlphaFoldDB" id="A0AAD4NER2"/>
<dbReference type="SUPFAM" id="SSF81321">
    <property type="entry name" value="Family A G protein-coupled receptor-like"/>
    <property type="match status" value="1"/>
</dbReference>
<dbReference type="EMBL" id="JAKKPZ010000001">
    <property type="protein sequence ID" value="KAI1728126.1"/>
    <property type="molecule type" value="Genomic_DNA"/>
</dbReference>
<dbReference type="Proteomes" id="UP001201812">
    <property type="component" value="Unassembled WGS sequence"/>
</dbReference>
<keyword evidence="1" id="KW-1133">Transmembrane helix</keyword>
<feature type="transmembrane region" description="Helical" evidence="1">
    <location>
        <begin position="95"/>
        <end position="127"/>
    </location>
</feature>
<dbReference type="InterPro" id="IPR019425">
    <property type="entry name" value="7TM_GPCR_serpentine_rcpt_Srt"/>
</dbReference>
<keyword evidence="1" id="KW-0472">Membrane</keyword>
<evidence type="ECO:0000313" key="3">
    <source>
        <dbReference type="Proteomes" id="UP001201812"/>
    </source>
</evidence>
<dbReference type="Gene3D" id="1.20.1070.10">
    <property type="entry name" value="Rhodopsin 7-helix transmembrane proteins"/>
    <property type="match status" value="1"/>
</dbReference>
<dbReference type="PANTHER" id="PTHR23021:SF11">
    <property type="entry name" value="SERPENTINE RECEPTOR, CLASS T"/>
    <property type="match status" value="1"/>
</dbReference>
<organism evidence="2 3">
    <name type="scientific">Ditylenchus destructor</name>
    <dbReference type="NCBI Taxonomy" id="166010"/>
    <lineage>
        <taxon>Eukaryota</taxon>
        <taxon>Metazoa</taxon>
        <taxon>Ecdysozoa</taxon>
        <taxon>Nematoda</taxon>
        <taxon>Chromadorea</taxon>
        <taxon>Rhabditida</taxon>
        <taxon>Tylenchina</taxon>
        <taxon>Tylenchomorpha</taxon>
        <taxon>Sphaerularioidea</taxon>
        <taxon>Anguinidae</taxon>
        <taxon>Anguininae</taxon>
        <taxon>Ditylenchus</taxon>
    </lineage>
</organism>
<feature type="transmembrane region" description="Helical" evidence="1">
    <location>
        <begin position="12"/>
        <end position="30"/>
    </location>
</feature>
<comment type="caution">
    <text evidence="2">The sequence shown here is derived from an EMBL/GenBank/DDBJ whole genome shotgun (WGS) entry which is preliminary data.</text>
</comment>
<name>A0AAD4NER2_9BILA</name>
<dbReference type="PANTHER" id="PTHR23021">
    <property type="entry name" value="SERPENTINE RECEPTOR, CLASS T"/>
    <property type="match status" value="1"/>
</dbReference>
<gene>
    <name evidence="2" type="ORF">DdX_00282</name>
</gene>
<evidence type="ECO:0000256" key="1">
    <source>
        <dbReference type="SAM" id="Phobius"/>
    </source>
</evidence>
<proteinExistence type="predicted"/>
<accession>A0AAD4NER2</accession>
<dbReference type="Pfam" id="PF10321">
    <property type="entry name" value="7TM_GPCR_Srt"/>
    <property type="match status" value="1"/>
</dbReference>
<evidence type="ECO:0000313" key="2">
    <source>
        <dbReference type="EMBL" id="KAI1728126.1"/>
    </source>
</evidence>
<keyword evidence="3" id="KW-1185">Reference proteome</keyword>
<sequence>MISISKHLDTPCYRLLFYMSITDMCILWMLGFLHGALSLMGAVYCSYPKLIYICGSILSGFWISESVAEIALSVNRCIAILAPRLEKKLFGGWKVGLWMGASLGYGTWWAFFVKPVLFNGIHFTWFFNPYVGYLDDPVGAYNNILHIIWDMSVAVSIPVLYIGFIIIFNIKTHAFGVGKSVSHRQKMMLLQVFIISLFNFIACSVYVYMMYVIPSEWVLIFAQFCWLHIHGFPPVIYLVLNKTIRDDARRMAFYWLGKYPRLQAIKNMFTTTNSNRVVIPSQFGTHSSSIPGVK</sequence>